<reference evidence="1" key="1">
    <citation type="submission" date="2019-08" db="EMBL/GenBank/DDBJ databases">
        <authorList>
            <person name="Kucharzyk K."/>
            <person name="Murdoch R.W."/>
            <person name="Higgins S."/>
            <person name="Loffler F."/>
        </authorList>
    </citation>
    <scope>NUCLEOTIDE SEQUENCE</scope>
</reference>
<protein>
    <submittedName>
        <fullName evidence="1">Uncharacterized protein</fullName>
    </submittedName>
</protein>
<evidence type="ECO:0000313" key="1">
    <source>
        <dbReference type="EMBL" id="MPM01346.1"/>
    </source>
</evidence>
<accession>A0A644WBZ2</accession>
<gene>
    <name evidence="1" type="ORF">SDC9_47586</name>
</gene>
<name>A0A644WBZ2_9ZZZZ</name>
<sequence>MKKSILCIGMLLIAAVLFGVGISEQAHFSDPSNAAYLEQYFQIKLPASGLEAKQFGAALTAITGKPVSLSEPKDIFKALVESADLSQLALTYTTEKAGERLAYYGITEAVSADLSRYVACSLDAHLLPASTAKDLLGARHVSSETAANLLMSVANATGISRNYIGRVSDSDILMRISNAFDGYTLFSDGNLDAIGAMAVQKRASTGYNLKKDADDARFLTTRTIQYGHSDETHLKQLTVLLNSEGIDAKLQIEPKVSIYEYLLDWGPVPEPSPYYKVLQFSENLYLAYAVEYDAKFEFDTHEDLLAFDSLINTYAKKNDANQAKNSNVALLKGAWWQPLYSTTFQADEKAYQEIVDCVLEENGYSIHPFSLVETKQNLIDTLENLSALEVQERTLYVNNAFYRYLSGSDYQ</sequence>
<comment type="caution">
    <text evidence="1">The sequence shown here is derived from an EMBL/GenBank/DDBJ whole genome shotgun (WGS) entry which is preliminary data.</text>
</comment>
<dbReference type="EMBL" id="VSSQ01000790">
    <property type="protein sequence ID" value="MPM01346.1"/>
    <property type="molecule type" value="Genomic_DNA"/>
</dbReference>
<organism evidence="1">
    <name type="scientific">bioreactor metagenome</name>
    <dbReference type="NCBI Taxonomy" id="1076179"/>
    <lineage>
        <taxon>unclassified sequences</taxon>
        <taxon>metagenomes</taxon>
        <taxon>ecological metagenomes</taxon>
    </lineage>
</organism>
<dbReference type="AlphaFoldDB" id="A0A644WBZ2"/>
<proteinExistence type="predicted"/>